<reference evidence="11" key="1">
    <citation type="submission" date="2025-08" db="UniProtKB">
        <authorList>
            <consortium name="Ensembl"/>
        </authorList>
    </citation>
    <scope>IDENTIFICATION</scope>
</reference>
<evidence type="ECO:0000256" key="5">
    <source>
        <dbReference type="ARBA" id="ARBA00023274"/>
    </source>
</evidence>
<evidence type="ECO:0000256" key="7">
    <source>
        <dbReference type="ARBA" id="ARBA00035201"/>
    </source>
</evidence>
<evidence type="ECO:0000256" key="9">
    <source>
        <dbReference type="ARBA" id="ARBA00045421"/>
    </source>
</evidence>
<dbReference type="InterPro" id="IPR005755">
    <property type="entry name" value="Ribosomal_uL13_euk/arc"/>
</dbReference>
<dbReference type="Ensembl" id="ENSPTET00000003586.1">
    <property type="protein sequence ID" value="ENSPTEP00000002314.1"/>
    <property type="gene ID" value="ENSPTEG00000002731.1"/>
</dbReference>
<dbReference type="PANTHER" id="PTHR11545:SF3">
    <property type="entry name" value="LARGE RIBOSOMAL SUBUNIT PROTEIN UL13"/>
    <property type="match status" value="1"/>
</dbReference>
<comment type="function">
    <text evidence="9">Associated with ribosomes but is not required for canonical ribosome function and has extra-ribosomal functions. Component of the GAIT (gamma interferon-activated inhibitor of translation) complex which mediates interferon-gamma-induced transcript-selective translation inhibition in inflammation processes. Upon interferon-gamma activation and subsequent phosphorylation dissociates from the ribosome and assembles into the GAIT complex which binds to stem loop-containing GAIT elements in the 3'-UTR of diverse inflammatory mRNAs (such as ceruplasmin) and suppresses their translation. In the GAIT complex interacts with m7G cap-bound eIF4G at or near the eIF3-binding site and blocks the recruitment of the 43S ribosomal complex. Involved in methylation of rRNA.</text>
</comment>
<evidence type="ECO:0000313" key="12">
    <source>
        <dbReference type="Proteomes" id="UP000694416"/>
    </source>
</evidence>
<dbReference type="SUPFAM" id="SSF52161">
    <property type="entry name" value="Ribosomal protein L13"/>
    <property type="match status" value="1"/>
</dbReference>
<dbReference type="CDD" id="cd00392">
    <property type="entry name" value="Ribosomal_L13"/>
    <property type="match status" value="1"/>
</dbReference>
<comment type="subunit">
    <text evidence="6">Component of the 60S ribosome. Component of the GAIT complex. Interacts with EIF4G1.</text>
</comment>
<proteinExistence type="inferred from homology"/>
<evidence type="ECO:0000256" key="10">
    <source>
        <dbReference type="RuleBase" id="RU003877"/>
    </source>
</evidence>
<keyword evidence="2" id="KW-0810">Translation regulation</keyword>
<dbReference type="GO" id="GO:0003735">
    <property type="term" value="F:structural constituent of ribosome"/>
    <property type="evidence" value="ECO:0007669"/>
    <property type="project" value="InterPro"/>
</dbReference>
<dbReference type="HAMAP" id="MF_01366">
    <property type="entry name" value="Ribosomal_uL13"/>
    <property type="match status" value="1"/>
</dbReference>
<dbReference type="NCBIfam" id="TIGR01077">
    <property type="entry name" value="L13_A_E"/>
    <property type="match status" value="1"/>
</dbReference>
<dbReference type="AlphaFoldDB" id="A0A8C9GEQ9"/>
<dbReference type="InterPro" id="IPR036899">
    <property type="entry name" value="Ribosomal_uL13_sf"/>
</dbReference>
<dbReference type="GO" id="GO:0006412">
    <property type="term" value="P:translation"/>
    <property type="evidence" value="ECO:0007669"/>
    <property type="project" value="InterPro"/>
</dbReference>
<evidence type="ECO:0000256" key="1">
    <source>
        <dbReference type="ARBA" id="ARBA00006227"/>
    </source>
</evidence>
<evidence type="ECO:0000256" key="3">
    <source>
        <dbReference type="ARBA" id="ARBA00022934"/>
    </source>
</evidence>
<dbReference type="GO" id="GO:0003729">
    <property type="term" value="F:mRNA binding"/>
    <property type="evidence" value="ECO:0007669"/>
    <property type="project" value="TreeGrafter"/>
</dbReference>
<dbReference type="GO" id="GO:0017148">
    <property type="term" value="P:negative regulation of translation"/>
    <property type="evidence" value="ECO:0007669"/>
    <property type="project" value="TreeGrafter"/>
</dbReference>
<evidence type="ECO:0000256" key="8">
    <source>
        <dbReference type="ARBA" id="ARBA00035367"/>
    </source>
</evidence>
<evidence type="ECO:0000256" key="2">
    <source>
        <dbReference type="ARBA" id="ARBA00022845"/>
    </source>
</evidence>
<dbReference type="Gene3D" id="3.90.1180.10">
    <property type="entry name" value="Ribosomal protein L13"/>
    <property type="match status" value="1"/>
</dbReference>
<dbReference type="InterPro" id="IPR005822">
    <property type="entry name" value="Ribosomal_uL13"/>
</dbReference>
<name>A0A8C9GEQ9_9PRIM</name>
<keyword evidence="3" id="KW-0164">Citrullination</keyword>
<accession>A0A8C9GEQ9</accession>
<dbReference type="GO" id="GO:0022625">
    <property type="term" value="C:cytosolic large ribosomal subunit"/>
    <property type="evidence" value="ECO:0007669"/>
    <property type="project" value="TreeGrafter"/>
</dbReference>
<keyword evidence="4 10" id="KW-0689">Ribosomal protein</keyword>
<dbReference type="Pfam" id="PF00572">
    <property type="entry name" value="Ribosomal_L13"/>
    <property type="match status" value="1"/>
</dbReference>
<keyword evidence="12" id="KW-1185">Reference proteome</keyword>
<comment type="similarity">
    <text evidence="1 10">Belongs to the universal ribosomal protein uL13 family.</text>
</comment>
<evidence type="ECO:0000313" key="11">
    <source>
        <dbReference type="Ensembl" id="ENSPTEP00000002314.1"/>
    </source>
</evidence>
<evidence type="ECO:0000256" key="6">
    <source>
        <dbReference type="ARBA" id="ARBA00026018"/>
    </source>
</evidence>
<evidence type="ECO:0000256" key="4">
    <source>
        <dbReference type="ARBA" id="ARBA00022980"/>
    </source>
</evidence>
<organism evidence="11 12">
    <name type="scientific">Piliocolobus tephrosceles</name>
    <name type="common">Ugandan red Colobus</name>
    <dbReference type="NCBI Taxonomy" id="591936"/>
    <lineage>
        <taxon>Eukaryota</taxon>
        <taxon>Metazoa</taxon>
        <taxon>Chordata</taxon>
        <taxon>Craniata</taxon>
        <taxon>Vertebrata</taxon>
        <taxon>Euteleostomi</taxon>
        <taxon>Mammalia</taxon>
        <taxon>Eutheria</taxon>
        <taxon>Euarchontoglires</taxon>
        <taxon>Primates</taxon>
        <taxon>Haplorrhini</taxon>
        <taxon>Catarrhini</taxon>
        <taxon>Cercopithecidae</taxon>
        <taxon>Colobinae</taxon>
        <taxon>Piliocolobus</taxon>
    </lineage>
</organism>
<dbReference type="Proteomes" id="UP000694416">
    <property type="component" value="Unplaced"/>
</dbReference>
<keyword evidence="5 10" id="KW-0687">Ribonucleoprotein</keyword>
<dbReference type="FunFam" id="3.90.1180.10:FF:000002">
    <property type="entry name" value="60S ribosomal protein L16"/>
    <property type="match status" value="1"/>
</dbReference>
<dbReference type="InterPro" id="IPR023563">
    <property type="entry name" value="Ribosomal_uL13_CS"/>
</dbReference>
<sequence length="195" mass="22977">MFKKEYIIDCKDHLLGRLASTIAKELLMGQRVVAVRCEDINISGSLYRNKLKYQQFLRLRTNTNPQKGPFHLRDPSKILWRCVRGMLPHKTPKGKIALKKLKVFVGMPSPYDKKKKYVLPSALRALRLQKHRRYCRVGTLSSRVGWSHDKLVQKNEKIRKTNNKKFYKKKVQQLNLQKELKKEAINLINPEQRQV</sequence>
<dbReference type="PROSITE" id="PS00783">
    <property type="entry name" value="RIBOSOMAL_L13"/>
    <property type="match status" value="1"/>
</dbReference>
<dbReference type="PANTHER" id="PTHR11545">
    <property type="entry name" value="RIBOSOMAL PROTEIN L13"/>
    <property type="match status" value="1"/>
</dbReference>
<reference evidence="11" key="2">
    <citation type="submission" date="2025-09" db="UniProtKB">
        <authorList>
            <consortium name="Ensembl"/>
        </authorList>
    </citation>
    <scope>IDENTIFICATION</scope>
</reference>
<protein>
    <recommendedName>
        <fullName evidence="7">Large ribosomal subunit protein uL13</fullName>
    </recommendedName>
    <alternativeName>
        <fullName evidence="8">60S ribosomal protein L13a</fullName>
    </alternativeName>
</protein>